<proteinExistence type="predicted"/>
<organism evidence="2 3">
    <name type="scientific">Aspergillus violaceofuscus (strain CBS 115571)</name>
    <dbReference type="NCBI Taxonomy" id="1450538"/>
    <lineage>
        <taxon>Eukaryota</taxon>
        <taxon>Fungi</taxon>
        <taxon>Dikarya</taxon>
        <taxon>Ascomycota</taxon>
        <taxon>Pezizomycotina</taxon>
        <taxon>Eurotiomycetes</taxon>
        <taxon>Eurotiomycetidae</taxon>
        <taxon>Eurotiales</taxon>
        <taxon>Aspergillaceae</taxon>
        <taxon>Aspergillus</taxon>
    </lineage>
</organism>
<dbReference type="AlphaFoldDB" id="A0A2V5GXT6"/>
<protein>
    <recommendedName>
        <fullName evidence="1">Heterokaryon incompatibility domain-containing protein</fullName>
    </recommendedName>
</protein>
<feature type="domain" description="Heterokaryon incompatibility" evidence="1">
    <location>
        <begin position="50"/>
        <end position="138"/>
    </location>
</feature>
<dbReference type="Pfam" id="PF06985">
    <property type="entry name" value="HET"/>
    <property type="match status" value="1"/>
</dbReference>
<gene>
    <name evidence="2" type="ORF">BO99DRAFT_371226</name>
</gene>
<keyword evidence="3" id="KW-1185">Reference proteome</keyword>
<dbReference type="InterPro" id="IPR052895">
    <property type="entry name" value="HetReg/Transcr_Mod"/>
</dbReference>
<reference evidence="2 3" key="1">
    <citation type="submission" date="2018-02" db="EMBL/GenBank/DDBJ databases">
        <title>The genomes of Aspergillus section Nigri reveals drivers in fungal speciation.</title>
        <authorList>
            <consortium name="DOE Joint Genome Institute"/>
            <person name="Vesth T.C."/>
            <person name="Nybo J."/>
            <person name="Theobald S."/>
            <person name="Brandl J."/>
            <person name="Frisvad J.C."/>
            <person name="Nielsen K.F."/>
            <person name="Lyhne E.K."/>
            <person name="Kogle M.E."/>
            <person name="Kuo A."/>
            <person name="Riley R."/>
            <person name="Clum A."/>
            <person name="Nolan M."/>
            <person name="Lipzen A."/>
            <person name="Salamov A."/>
            <person name="Henrissat B."/>
            <person name="Wiebenga A."/>
            <person name="De vries R.P."/>
            <person name="Grigoriev I.V."/>
            <person name="Mortensen U.H."/>
            <person name="Andersen M.R."/>
            <person name="Baker S.E."/>
        </authorList>
    </citation>
    <scope>NUCLEOTIDE SEQUENCE [LARGE SCALE GENOMIC DNA]</scope>
    <source>
        <strain evidence="2 3">CBS 115571</strain>
    </source>
</reference>
<dbReference type="Proteomes" id="UP000249829">
    <property type="component" value="Unassembled WGS sequence"/>
</dbReference>
<feature type="non-terminal residue" evidence="2">
    <location>
        <position position="142"/>
    </location>
</feature>
<evidence type="ECO:0000259" key="1">
    <source>
        <dbReference type="Pfam" id="PF06985"/>
    </source>
</evidence>
<accession>A0A2V5GXT6</accession>
<dbReference type="PANTHER" id="PTHR24148:SF82">
    <property type="entry name" value="HETEROKARYON INCOMPATIBILITY DOMAIN-CONTAINING PROTEIN"/>
    <property type="match status" value="1"/>
</dbReference>
<name>A0A2V5GXT6_ASPV1</name>
<dbReference type="InterPro" id="IPR010730">
    <property type="entry name" value="HET"/>
</dbReference>
<sequence length="142" mass="16565">MTDYVYRDLDDTEPRIRVLDLFPAPNEEADIHCQLQELRLSHDHATKCSYEALSYVWGSDRRPNSVYVDGNPLPITSNLQAALRRLRRQSKNRKLWVDAICINQANRQEKNVQIRLMRRIYAEASRVLVWLGPGDRDTDNAI</sequence>
<dbReference type="EMBL" id="KZ825225">
    <property type="protein sequence ID" value="PYI13974.1"/>
    <property type="molecule type" value="Genomic_DNA"/>
</dbReference>
<evidence type="ECO:0000313" key="2">
    <source>
        <dbReference type="EMBL" id="PYI13974.1"/>
    </source>
</evidence>
<dbReference type="PANTHER" id="PTHR24148">
    <property type="entry name" value="ANKYRIN REPEAT DOMAIN-CONTAINING PROTEIN 39 HOMOLOG-RELATED"/>
    <property type="match status" value="1"/>
</dbReference>
<dbReference type="STRING" id="1450538.A0A2V5GXT6"/>
<dbReference type="OMA" id="WIGQICI"/>
<evidence type="ECO:0000313" key="3">
    <source>
        <dbReference type="Proteomes" id="UP000249829"/>
    </source>
</evidence>